<reference evidence="1" key="1">
    <citation type="submission" date="2021-01" db="EMBL/GenBank/DDBJ databases">
        <authorList>
            <person name="Corre E."/>
            <person name="Pelletier E."/>
            <person name="Niang G."/>
            <person name="Scheremetjew M."/>
            <person name="Finn R."/>
            <person name="Kale V."/>
            <person name="Holt S."/>
            <person name="Cochrane G."/>
            <person name="Meng A."/>
            <person name="Brown T."/>
            <person name="Cohen L."/>
        </authorList>
    </citation>
    <scope>NUCLEOTIDE SEQUENCE</scope>
    <source>
        <strain evidence="1">CCMP1510</strain>
    </source>
</reference>
<dbReference type="EMBL" id="HBIJ01006414">
    <property type="protein sequence ID" value="CAE0363769.1"/>
    <property type="molecule type" value="Transcribed_RNA"/>
</dbReference>
<dbReference type="Gene3D" id="3.10.450.50">
    <property type="match status" value="1"/>
</dbReference>
<protein>
    <recommendedName>
        <fullName evidence="2">Phosphoribosyl-AMP cyclohydrolase</fullName>
    </recommendedName>
</protein>
<evidence type="ECO:0008006" key="2">
    <source>
        <dbReference type="Google" id="ProtNLM"/>
    </source>
</evidence>
<dbReference type="PIRSF" id="PIRSF028288">
    <property type="entry name" value="UCP028288"/>
    <property type="match status" value="1"/>
</dbReference>
<dbReference type="InterPro" id="IPR016878">
    <property type="entry name" value="MICAH-like"/>
</dbReference>
<dbReference type="AlphaFoldDB" id="A0A7S3JVB3"/>
<proteinExistence type="predicted"/>
<accession>A0A7S3JVB3</accession>
<sequence length="211" mass="22972">MASKLALTLARGSSTFPSSIRALSYCATNNIGLNRAQNSAFSRTHSTASTGVITKDEVVNALQAWCDGIVHIGKVFQSNGDYTTASKKFLDEKYAFDLMDGSGNNHNVVLFKPTKAAEMPIRHDMDSALSYFAATGLVNEDKGFAITPFTKIRHKISGMFITSGTATSMGHYWFTDLSGGETKVEFTFQYIRGPSGDLKIVLHHSSLPFNP</sequence>
<name>A0A7S3JVB3_9STRA</name>
<organism evidence="1">
    <name type="scientific">Aureoumbra lagunensis</name>
    <dbReference type="NCBI Taxonomy" id="44058"/>
    <lineage>
        <taxon>Eukaryota</taxon>
        <taxon>Sar</taxon>
        <taxon>Stramenopiles</taxon>
        <taxon>Ochrophyta</taxon>
        <taxon>Pelagophyceae</taxon>
        <taxon>Pelagomonadales</taxon>
        <taxon>Aureoumbra</taxon>
    </lineage>
</organism>
<gene>
    <name evidence="1" type="ORF">ALAG00032_LOCUS4510</name>
</gene>
<evidence type="ECO:0000313" key="1">
    <source>
        <dbReference type="EMBL" id="CAE0363769.1"/>
    </source>
</evidence>